<evidence type="ECO:0000256" key="5">
    <source>
        <dbReference type="ARBA" id="ARBA00022753"/>
    </source>
</evidence>
<dbReference type="GO" id="GO:0031901">
    <property type="term" value="C:early endosome membrane"/>
    <property type="evidence" value="ECO:0007669"/>
    <property type="project" value="UniProtKB-SubCell"/>
</dbReference>
<feature type="region of interest" description="Disordered" evidence="6">
    <location>
        <begin position="281"/>
        <end position="322"/>
    </location>
</feature>
<evidence type="ECO:0000259" key="7">
    <source>
        <dbReference type="Pfam" id="PF23138"/>
    </source>
</evidence>
<evidence type="ECO:0000256" key="6">
    <source>
        <dbReference type="SAM" id="MobiDB-lite"/>
    </source>
</evidence>
<dbReference type="EMBL" id="BDGG01000004">
    <property type="protein sequence ID" value="GAU97540.1"/>
    <property type="molecule type" value="Genomic_DNA"/>
</dbReference>
<dbReference type="SMART" id="SM00320">
    <property type="entry name" value="WD40"/>
    <property type="match status" value="5"/>
</dbReference>
<organism evidence="8 9">
    <name type="scientific">Ramazzottius varieornatus</name>
    <name type="common">Water bear</name>
    <name type="synonym">Tardigrade</name>
    <dbReference type="NCBI Taxonomy" id="947166"/>
    <lineage>
        <taxon>Eukaryota</taxon>
        <taxon>Metazoa</taxon>
        <taxon>Ecdysozoa</taxon>
        <taxon>Tardigrada</taxon>
        <taxon>Eutardigrada</taxon>
        <taxon>Parachela</taxon>
        <taxon>Hypsibioidea</taxon>
        <taxon>Ramazzottiidae</taxon>
        <taxon>Ramazzottius</taxon>
    </lineage>
</organism>
<evidence type="ECO:0000256" key="1">
    <source>
        <dbReference type="ARBA" id="ARBA00004220"/>
    </source>
</evidence>
<dbReference type="GO" id="GO:0031902">
    <property type="term" value="C:late endosome membrane"/>
    <property type="evidence" value="ECO:0007669"/>
    <property type="project" value="UniProtKB-SubCell"/>
</dbReference>
<evidence type="ECO:0000256" key="2">
    <source>
        <dbReference type="ARBA" id="ARBA00004414"/>
    </source>
</evidence>
<dbReference type="InterPro" id="IPR056327">
    <property type="entry name" value="ARMC9_CTLH-like_dom"/>
</dbReference>
<evidence type="ECO:0000256" key="3">
    <source>
        <dbReference type="ARBA" id="ARBA00006128"/>
    </source>
</evidence>
<evidence type="ECO:0000313" key="9">
    <source>
        <dbReference type="Proteomes" id="UP000186922"/>
    </source>
</evidence>
<evidence type="ECO:0000313" key="8">
    <source>
        <dbReference type="EMBL" id="GAU97540.1"/>
    </source>
</evidence>
<keyword evidence="5" id="KW-0967">Endosome</keyword>
<accession>A0A1D1V9F2</accession>
<dbReference type="AlphaFoldDB" id="A0A1D1V9F2"/>
<comment type="similarity">
    <text evidence="3">Belongs to the WD repeat WDR91 family.</text>
</comment>
<reference evidence="8 9" key="1">
    <citation type="journal article" date="2016" name="Nat. Commun.">
        <title>Extremotolerant tardigrade genome and improved radiotolerance of human cultured cells by tardigrade-unique protein.</title>
        <authorList>
            <person name="Hashimoto T."/>
            <person name="Horikawa D.D."/>
            <person name="Saito Y."/>
            <person name="Kuwahara H."/>
            <person name="Kozuka-Hata H."/>
            <person name="Shin-I T."/>
            <person name="Minakuchi Y."/>
            <person name="Ohishi K."/>
            <person name="Motoyama A."/>
            <person name="Aizu T."/>
            <person name="Enomoto A."/>
            <person name="Kondo K."/>
            <person name="Tanaka S."/>
            <person name="Hara Y."/>
            <person name="Koshikawa S."/>
            <person name="Sagara H."/>
            <person name="Miura T."/>
            <person name="Yokobori S."/>
            <person name="Miyagawa K."/>
            <person name="Suzuki Y."/>
            <person name="Kubo T."/>
            <person name="Oyama M."/>
            <person name="Kohara Y."/>
            <person name="Fujiyama A."/>
            <person name="Arakawa K."/>
            <person name="Katayama T."/>
            <person name="Toyoda A."/>
            <person name="Kunieda T."/>
        </authorList>
    </citation>
    <scope>NUCLEOTIDE SEQUENCE [LARGE SCALE GENOMIC DNA]</scope>
    <source>
        <strain evidence="8 9">YOKOZUNA-1</strain>
    </source>
</reference>
<dbReference type="GO" id="GO:0141039">
    <property type="term" value="F:phosphatidylinositol 3-kinase inhibitor activity"/>
    <property type="evidence" value="ECO:0007669"/>
    <property type="project" value="InterPro"/>
</dbReference>
<dbReference type="InterPro" id="IPR036322">
    <property type="entry name" value="WD40_repeat_dom_sf"/>
</dbReference>
<dbReference type="STRING" id="947166.A0A1D1V9F2"/>
<keyword evidence="9" id="KW-1185">Reference proteome</keyword>
<dbReference type="InterPro" id="IPR039724">
    <property type="entry name" value="WDR91"/>
</dbReference>
<evidence type="ECO:0000256" key="4">
    <source>
        <dbReference type="ARBA" id="ARBA00021116"/>
    </source>
</evidence>
<sequence length="661" mass="73768">MARSLASDPFHLAEWIADYLAERGYAATLRAFRSDVRNDRTMTVENFVDYINHCINTLNFQGLIDIWQEMDKRLFSRLQPEYSKSANVLENRLLKLLLVTAVQKNNIKKAQECLEFMANSPRLSADTELTEWFRIPYIKSPENDPLTAKYCSKFWQDTLSVSLYNFTSAVFNTSFSNLQNQKAKAACRPEVVMSPSLRTKPRKLENTFGQSSGPRQLPVTALRQKFHKAMAEMVQSHRSMPDVGSEPRQPAAALPSEIVKPNGVPSPQTSPLVQRLQTNIRRPPRQHSSMSESSALPPPPLARPGSSHSLSSPRGSRRSVEKDIREVDPNVWINTRLLPADSKDYLIHLVCEESLGNHEAEVVECKFSPCGLKVASFDKKGCMKIWKGAPPVVKLISTCTFPSRLTCLAWIPKKDTDMMVVGDDNGTVRLLEDASATCIMEVNVGREITTLAVSPDGASPYIVCGTSGTADSHNGIFVIDLATFTIRSEVRHVSRLTASYFHPTKSLLLFGFDTGEVCEYNAKFQKLSEKLPVHSLAVFQLEYLWNEAYCLSAGEDNKLIISHLATGGVKVAELHLDLDFSSAWSSHRIFTTSKEGNLALVRSNKSAKVIKLKGDLSSCLHFGTRDVPVTSLDWITTSDKSTGLLAYADGKIHWFRLLHLE</sequence>
<comment type="caution">
    <text evidence="8">The sequence shown here is derived from an EMBL/GenBank/DDBJ whole genome shotgun (WGS) entry which is preliminary data.</text>
</comment>
<dbReference type="GO" id="GO:0045022">
    <property type="term" value="P:early endosome to late endosome transport"/>
    <property type="evidence" value="ECO:0007669"/>
    <property type="project" value="InterPro"/>
</dbReference>
<dbReference type="InterPro" id="IPR015943">
    <property type="entry name" value="WD40/YVTN_repeat-like_dom_sf"/>
</dbReference>
<dbReference type="SUPFAM" id="SSF50978">
    <property type="entry name" value="WD40 repeat-like"/>
    <property type="match status" value="1"/>
</dbReference>
<dbReference type="GO" id="GO:0051898">
    <property type="term" value="P:negative regulation of phosphatidylinositol 3-kinase/protein kinase B signal transduction"/>
    <property type="evidence" value="ECO:0007669"/>
    <property type="project" value="InterPro"/>
</dbReference>
<comment type="subcellular location">
    <subcellularLocation>
        <location evidence="1">Early endosome membrane</location>
        <topology evidence="1">Peripheral membrane protein</topology>
    </subcellularLocation>
    <subcellularLocation>
        <location evidence="2">Late endosome membrane</location>
    </subcellularLocation>
</comment>
<proteinExistence type="inferred from homology"/>
<dbReference type="Pfam" id="PF23138">
    <property type="entry name" value="CTLH_Armc9"/>
    <property type="match status" value="1"/>
</dbReference>
<dbReference type="InterPro" id="IPR001680">
    <property type="entry name" value="WD40_rpt"/>
</dbReference>
<feature type="region of interest" description="Disordered" evidence="6">
    <location>
        <begin position="232"/>
        <end position="251"/>
    </location>
</feature>
<dbReference type="OrthoDB" id="193023at2759"/>
<feature type="domain" description="ARMC9 CTLH-like" evidence="7">
    <location>
        <begin position="61"/>
        <end position="172"/>
    </location>
</feature>
<dbReference type="Proteomes" id="UP000186922">
    <property type="component" value="Unassembled WGS sequence"/>
</dbReference>
<gene>
    <name evidence="8" type="primary">RvY_08815-1</name>
    <name evidence="8" type="synonym">RvY_08815.1</name>
    <name evidence="8" type="ORF">RvY_08815</name>
</gene>
<protein>
    <recommendedName>
        <fullName evidence="4">WD repeat-containing protein 91</fullName>
    </recommendedName>
</protein>
<feature type="compositionally biased region" description="Low complexity" evidence="6">
    <location>
        <begin position="303"/>
        <end position="314"/>
    </location>
</feature>
<dbReference type="Gene3D" id="2.130.10.10">
    <property type="entry name" value="YVTN repeat-like/Quinoprotein amine dehydrogenase"/>
    <property type="match status" value="2"/>
</dbReference>
<name>A0A1D1V9F2_RAMVA</name>
<dbReference type="PANTHER" id="PTHR13083:SF3">
    <property type="entry name" value="WD REPEAT-CONTAINING PROTEIN 91"/>
    <property type="match status" value="1"/>
</dbReference>
<dbReference type="PANTHER" id="PTHR13083">
    <property type="entry name" value="WD REPEAT-CONTAINING PROTEIN 91"/>
    <property type="match status" value="1"/>
</dbReference>